<dbReference type="AlphaFoldDB" id="A0A1J4QF73"/>
<dbReference type="SUPFAM" id="SSF52540">
    <property type="entry name" value="P-loop containing nucleoside triphosphate hydrolases"/>
    <property type="match status" value="1"/>
</dbReference>
<dbReference type="STRING" id="1414654.BFR47_11955"/>
<name>A0A1J4QF73_9GAMM</name>
<proteinExistence type="predicted"/>
<dbReference type="OrthoDB" id="5288747at2"/>
<gene>
    <name evidence="1" type="ORF">BFR47_11955</name>
</gene>
<evidence type="ECO:0000313" key="1">
    <source>
        <dbReference type="EMBL" id="OIN11919.1"/>
    </source>
</evidence>
<protein>
    <submittedName>
        <fullName evidence="1">Cellulose synthase operon protein YhjQ</fullName>
    </submittedName>
</protein>
<dbReference type="InterPro" id="IPR050678">
    <property type="entry name" value="DNA_Partitioning_ATPase"/>
</dbReference>
<evidence type="ECO:0000313" key="2">
    <source>
        <dbReference type="Proteomes" id="UP000243073"/>
    </source>
</evidence>
<sequence length="245" mass="27165">MPVIALQGIRGGVGTTSITAGLSWALHQLGERVLVIDFSPDNQLRLHFNTPLSLTAGWARAELDERPWHQEALRYDDGLDFLPFGQLPAGEYPRWLTMHQQAPGRWATYLRQLCDSGDYSWLLLDLPSAGSAGTEEWLAAADAVFCVLTADANSHIRLYQQSFPPGARLLLNQLSAESRLQLDLQQYWRQHLDALLPVSVHRDEAMAEALAVKQPVGEYSAISLAADELNVLAGWCLAHVTGTRR</sequence>
<dbReference type="PANTHER" id="PTHR13696">
    <property type="entry name" value="P-LOOP CONTAINING NUCLEOSIDE TRIPHOSPHATE HYDROLASE"/>
    <property type="match status" value="1"/>
</dbReference>
<dbReference type="NCBIfam" id="TIGR03371">
    <property type="entry name" value="cellulose_yhjQ"/>
    <property type="match status" value="1"/>
</dbReference>
<organism evidence="1 2">
    <name type="scientific">Oceanisphaera psychrotolerans</name>
    <dbReference type="NCBI Taxonomy" id="1414654"/>
    <lineage>
        <taxon>Bacteria</taxon>
        <taxon>Pseudomonadati</taxon>
        <taxon>Pseudomonadota</taxon>
        <taxon>Gammaproteobacteria</taxon>
        <taxon>Aeromonadales</taxon>
        <taxon>Aeromonadaceae</taxon>
        <taxon>Oceanisphaera</taxon>
    </lineage>
</organism>
<dbReference type="RefSeq" id="WP_071472245.1">
    <property type="nucleotide sequence ID" value="NZ_MDKE01000012.1"/>
</dbReference>
<dbReference type="Proteomes" id="UP000243073">
    <property type="component" value="Unassembled WGS sequence"/>
</dbReference>
<dbReference type="Pfam" id="PF06564">
    <property type="entry name" value="CBP_BcsQ"/>
    <property type="match status" value="1"/>
</dbReference>
<dbReference type="PANTHER" id="PTHR13696:SF99">
    <property type="entry name" value="COBYRINIC ACID AC-DIAMIDE SYNTHASE"/>
    <property type="match status" value="1"/>
</dbReference>
<dbReference type="InterPro" id="IPR027417">
    <property type="entry name" value="P-loop_NTPase"/>
</dbReference>
<keyword evidence="2" id="KW-1185">Reference proteome</keyword>
<dbReference type="Gene3D" id="3.40.50.300">
    <property type="entry name" value="P-loop containing nucleotide triphosphate hydrolases"/>
    <property type="match status" value="1"/>
</dbReference>
<dbReference type="EMBL" id="MDKE01000012">
    <property type="protein sequence ID" value="OIN11919.1"/>
    <property type="molecule type" value="Genomic_DNA"/>
</dbReference>
<accession>A0A1J4QF73</accession>
<reference evidence="1 2" key="1">
    <citation type="submission" date="2016-07" db="EMBL/GenBank/DDBJ databases">
        <title>Draft Genome Sequence of Oceanisphaera psychrotolerans, isolated from coastal sediment samples.</title>
        <authorList>
            <person name="Zhuo S."/>
            <person name="Ruan Z."/>
        </authorList>
    </citation>
    <scope>NUCLEOTIDE SEQUENCE [LARGE SCALE GENOMIC DNA]</scope>
    <source>
        <strain evidence="1 2">LAM-WHM-ZC</strain>
    </source>
</reference>
<comment type="caution">
    <text evidence="1">The sequence shown here is derived from an EMBL/GenBank/DDBJ whole genome shotgun (WGS) entry which is preliminary data.</text>
</comment>
<dbReference type="InterPro" id="IPR017746">
    <property type="entry name" value="Cellulose_synthase_operon_BcsQ"/>
</dbReference>